<feature type="transmembrane region" description="Helical" evidence="1">
    <location>
        <begin position="37"/>
        <end position="55"/>
    </location>
</feature>
<gene>
    <name evidence="2" type="ORF">SMU82_01205</name>
</gene>
<evidence type="ECO:0000256" key="1">
    <source>
        <dbReference type="SAM" id="Phobius"/>
    </source>
</evidence>
<accession>A0A829BS82</accession>
<evidence type="ECO:0000313" key="2">
    <source>
        <dbReference type="EMBL" id="EMC25586.1"/>
    </source>
</evidence>
<keyword evidence="1" id="KW-0812">Transmembrane</keyword>
<keyword evidence="1" id="KW-0472">Membrane</keyword>
<dbReference type="Proteomes" id="UP000011676">
    <property type="component" value="Unassembled WGS sequence"/>
</dbReference>
<organism evidence="2 3">
    <name type="scientific">Streptococcus mutans SM6</name>
    <dbReference type="NCBI Taxonomy" id="857119"/>
    <lineage>
        <taxon>Bacteria</taxon>
        <taxon>Bacillati</taxon>
        <taxon>Bacillota</taxon>
        <taxon>Bacilli</taxon>
        <taxon>Lactobacillales</taxon>
        <taxon>Streptococcaceae</taxon>
        <taxon>Streptococcus</taxon>
    </lineage>
</organism>
<keyword evidence="1" id="KW-1133">Transmembrane helix</keyword>
<evidence type="ECO:0000313" key="3">
    <source>
        <dbReference type="Proteomes" id="UP000011676"/>
    </source>
</evidence>
<dbReference type="RefSeq" id="WP_002283591.1">
    <property type="nucleotide sequence ID" value="NZ_AHSR01000004.1"/>
</dbReference>
<comment type="caution">
    <text evidence="2">The sequence shown here is derived from an EMBL/GenBank/DDBJ whole genome shotgun (WGS) entry which is preliminary data.</text>
</comment>
<feature type="transmembrane region" description="Helical" evidence="1">
    <location>
        <begin position="117"/>
        <end position="137"/>
    </location>
</feature>
<feature type="transmembrane region" description="Helical" evidence="1">
    <location>
        <begin position="62"/>
        <end position="82"/>
    </location>
</feature>
<reference evidence="2 3" key="1">
    <citation type="journal article" date="2013" name="Mol. Biol. Evol.">
        <title>Evolutionary and population genomics of the cavity causing bacteria Streptococcus mutans.</title>
        <authorList>
            <person name="Cornejo O.E."/>
            <person name="Lefebure T."/>
            <person name="Pavinski Bitar P.D."/>
            <person name="Lang P."/>
            <person name="Richards V.P."/>
            <person name="Eilertson K."/>
            <person name="Do T."/>
            <person name="Beighton D."/>
            <person name="Zeng L."/>
            <person name="Ahn S.J."/>
            <person name="Burne R.A."/>
            <person name="Siepel A."/>
            <person name="Bustamante C.D."/>
            <person name="Stanhope M.J."/>
        </authorList>
    </citation>
    <scope>NUCLEOTIDE SEQUENCE [LARGE SCALE GENOMIC DNA]</scope>
    <source>
        <strain evidence="2 3">SM6</strain>
    </source>
</reference>
<sequence length="144" mass="17109">MTKKHFLALQVLLLIWFFLDMIGLSVGKHYLVTQSYQEDGIFFLIYLFTVLLFVINDNIGKWLVATCVFLWGIVQFLSHEWYTFFNSGFMGTTAGKIRYFEYSLHWLKMNGRYIPDVYHTILHLLIVLVLISSIFYIKHPKKEK</sequence>
<proteinExistence type="predicted"/>
<protein>
    <submittedName>
        <fullName evidence="2">Uncharacterized protein</fullName>
    </submittedName>
</protein>
<name>A0A829BS82_STRMG</name>
<dbReference type="AlphaFoldDB" id="A0A829BS82"/>
<dbReference type="EMBL" id="AHSR01000004">
    <property type="protein sequence ID" value="EMC25586.1"/>
    <property type="molecule type" value="Genomic_DNA"/>
</dbReference>